<dbReference type="EMBL" id="JAPWTK010000718">
    <property type="protein sequence ID" value="KAJ8936729.1"/>
    <property type="molecule type" value="Genomic_DNA"/>
</dbReference>
<accession>A0AAV8XE24</accession>
<gene>
    <name evidence="2" type="ORF">NQ318_007089</name>
</gene>
<dbReference type="AlphaFoldDB" id="A0AAV8XE24"/>
<protein>
    <recommendedName>
        <fullName evidence="1">MADF domain-containing protein</fullName>
    </recommendedName>
</protein>
<sequence length="374" mass="44092">MDEFLIECVRKHPVLYNMKSTDYMDQKIRQEAWEEVGRDVKMSDIIYEIRTEIKRLGRPIPDLIISKTDVGKSRNYSRNFNSSVYDRFKWLCGCPKRNKLFCFICLVMGGNQSVWTQEECVGKAENAKEKWNKLRRCFWNAINRRRCKKSGRASRKLIPWKFQHQMQFLLPFLESRATHGNIEEYESQMSHNSISADLKQEYDIQNEENEDLTVDMETENEHSLVETDTTEEQNVGKEKSDNETIEVLENLKRQKRAKLDVHNPVQQIIEIMKENANLKKAKYENKIAYNKSISVPDMDETDMFFLSMSRMTKQLPRFEQSKIKLALSNVVLQAEMRNQEQRLGTEQTPNSRQGFSYTYVCNDSENHSCQEVIS</sequence>
<evidence type="ECO:0000313" key="3">
    <source>
        <dbReference type="Proteomes" id="UP001162162"/>
    </source>
</evidence>
<reference evidence="2" key="1">
    <citation type="journal article" date="2023" name="Insect Mol. Biol.">
        <title>Genome sequencing provides insights into the evolution of gene families encoding plant cell wall-degrading enzymes in longhorned beetles.</title>
        <authorList>
            <person name="Shin N.R."/>
            <person name="Okamura Y."/>
            <person name="Kirsch R."/>
            <person name="Pauchet Y."/>
        </authorList>
    </citation>
    <scope>NUCLEOTIDE SEQUENCE</scope>
    <source>
        <strain evidence="2">AMC_N1</strain>
    </source>
</reference>
<dbReference type="GO" id="GO:0006357">
    <property type="term" value="P:regulation of transcription by RNA polymerase II"/>
    <property type="evidence" value="ECO:0007669"/>
    <property type="project" value="TreeGrafter"/>
</dbReference>
<comment type="caution">
    <text evidence="2">The sequence shown here is derived from an EMBL/GenBank/DDBJ whole genome shotgun (WGS) entry which is preliminary data.</text>
</comment>
<organism evidence="2 3">
    <name type="scientific">Aromia moschata</name>
    <dbReference type="NCBI Taxonomy" id="1265417"/>
    <lineage>
        <taxon>Eukaryota</taxon>
        <taxon>Metazoa</taxon>
        <taxon>Ecdysozoa</taxon>
        <taxon>Arthropoda</taxon>
        <taxon>Hexapoda</taxon>
        <taxon>Insecta</taxon>
        <taxon>Pterygota</taxon>
        <taxon>Neoptera</taxon>
        <taxon>Endopterygota</taxon>
        <taxon>Coleoptera</taxon>
        <taxon>Polyphaga</taxon>
        <taxon>Cucujiformia</taxon>
        <taxon>Chrysomeloidea</taxon>
        <taxon>Cerambycidae</taxon>
        <taxon>Cerambycinae</taxon>
        <taxon>Callichromatini</taxon>
        <taxon>Aromia</taxon>
    </lineage>
</organism>
<feature type="domain" description="MADF" evidence="1">
    <location>
        <begin position="5"/>
        <end position="54"/>
    </location>
</feature>
<dbReference type="GO" id="GO:0005634">
    <property type="term" value="C:nucleus"/>
    <property type="evidence" value="ECO:0007669"/>
    <property type="project" value="TreeGrafter"/>
</dbReference>
<evidence type="ECO:0000313" key="2">
    <source>
        <dbReference type="EMBL" id="KAJ8936729.1"/>
    </source>
</evidence>
<dbReference type="PANTHER" id="PTHR12243:SF67">
    <property type="entry name" value="COREPRESSOR OF PANGOLIN, ISOFORM A-RELATED"/>
    <property type="match status" value="1"/>
</dbReference>
<dbReference type="Proteomes" id="UP001162162">
    <property type="component" value="Unassembled WGS sequence"/>
</dbReference>
<dbReference type="InterPro" id="IPR006578">
    <property type="entry name" value="MADF-dom"/>
</dbReference>
<keyword evidence="3" id="KW-1185">Reference proteome</keyword>
<dbReference type="Pfam" id="PF10545">
    <property type="entry name" value="MADF_DNA_bdg"/>
    <property type="match status" value="1"/>
</dbReference>
<dbReference type="GO" id="GO:0005667">
    <property type="term" value="C:transcription regulator complex"/>
    <property type="evidence" value="ECO:0007669"/>
    <property type="project" value="TreeGrafter"/>
</dbReference>
<evidence type="ECO:0000259" key="1">
    <source>
        <dbReference type="Pfam" id="PF10545"/>
    </source>
</evidence>
<proteinExistence type="predicted"/>
<dbReference type="InterPro" id="IPR039353">
    <property type="entry name" value="TF_Adf1"/>
</dbReference>
<dbReference type="PANTHER" id="PTHR12243">
    <property type="entry name" value="MADF DOMAIN TRANSCRIPTION FACTOR"/>
    <property type="match status" value="1"/>
</dbReference>
<name>A0AAV8XE24_9CUCU</name>